<accession>A0A5J9TK66</accession>
<gene>
    <name evidence="4" type="ORF">EJB05_45418</name>
</gene>
<name>A0A5J9TK66_9POAL</name>
<reference evidence="4 5" key="1">
    <citation type="journal article" date="2019" name="Sci. Rep.">
        <title>A high-quality genome of Eragrostis curvula grass provides insights into Poaceae evolution and supports new strategies to enhance forage quality.</title>
        <authorList>
            <person name="Carballo J."/>
            <person name="Santos B.A.C.M."/>
            <person name="Zappacosta D."/>
            <person name="Garbus I."/>
            <person name="Selva J.P."/>
            <person name="Gallo C.A."/>
            <person name="Diaz A."/>
            <person name="Albertini E."/>
            <person name="Caccamo M."/>
            <person name="Echenique V."/>
        </authorList>
    </citation>
    <scope>NUCLEOTIDE SEQUENCE [LARGE SCALE GENOMIC DNA]</scope>
    <source>
        <strain evidence="5">cv. Victoria</strain>
        <tissue evidence="4">Leaf</tissue>
    </source>
</reference>
<comment type="caution">
    <text evidence="4">The sequence shown here is derived from an EMBL/GenBank/DDBJ whole genome shotgun (WGS) entry which is preliminary data.</text>
</comment>
<feature type="domain" description="EF-hand" evidence="3">
    <location>
        <begin position="37"/>
        <end position="72"/>
    </location>
</feature>
<feature type="non-terminal residue" evidence="4">
    <location>
        <position position="1"/>
    </location>
</feature>
<dbReference type="InterPro" id="IPR002048">
    <property type="entry name" value="EF_hand_dom"/>
</dbReference>
<dbReference type="Proteomes" id="UP000324897">
    <property type="component" value="Chromosome 3"/>
</dbReference>
<dbReference type="GO" id="GO:0004497">
    <property type="term" value="F:monooxygenase activity"/>
    <property type="evidence" value="ECO:0007669"/>
    <property type="project" value="TreeGrafter"/>
</dbReference>
<dbReference type="Pfam" id="PF05042">
    <property type="entry name" value="Caleosin"/>
    <property type="match status" value="1"/>
</dbReference>
<feature type="signal peptide" evidence="2">
    <location>
        <begin position="1"/>
        <end position="22"/>
    </location>
</feature>
<sequence length="214" mass="24015">MAGRGRWMMAFVLLIWIACCNWDQVSVAAFPQYHAGGSMMDLQHHIEFFDKNKDGIITLAESITGFIAIGFEPVFATTSATATNTVFGPLTTPPGRLPSTNIHISHIHRAIHSSDTGAYDRKGIFVPENFEKIFKKHSHIKPDALAWWEVEEMLISNRDINPIGWAPAEVEWQLAHLIGKDSLGYLHKDTVRGIYDGTLFPKLANRTLTLRSDE</sequence>
<keyword evidence="5" id="KW-1185">Reference proteome</keyword>
<protein>
    <recommendedName>
        <fullName evidence="3">EF-hand domain-containing protein</fullName>
    </recommendedName>
</protein>
<evidence type="ECO:0000256" key="2">
    <source>
        <dbReference type="SAM" id="SignalP"/>
    </source>
</evidence>
<keyword evidence="2" id="KW-0732">Signal</keyword>
<evidence type="ECO:0000256" key="1">
    <source>
        <dbReference type="ARBA" id="ARBA00006765"/>
    </source>
</evidence>
<dbReference type="PROSITE" id="PS51257">
    <property type="entry name" value="PROKAR_LIPOPROTEIN"/>
    <property type="match status" value="1"/>
</dbReference>
<evidence type="ECO:0000259" key="3">
    <source>
        <dbReference type="PROSITE" id="PS50222"/>
    </source>
</evidence>
<proteinExistence type="inferred from homology"/>
<dbReference type="OrthoDB" id="640742at2759"/>
<dbReference type="EMBL" id="RWGY01000039">
    <property type="protein sequence ID" value="TVU11813.1"/>
    <property type="molecule type" value="Genomic_DNA"/>
</dbReference>
<dbReference type="Gramene" id="TVU11813">
    <property type="protein sequence ID" value="TVU11813"/>
    <property type="gene ID" value="EJB05_45418"/>
</dbReference>
<organism evidence="4 5">
    <name type="scientific">Eragrostis curvula</name>
    <name type="common">weeping love grass</name>
    <dbReference type="NCBI Taxonomy" id="38414"/>
    <lineage>
        <taxon>Eukaryota</taxon>
        <taxon>Viridiplantae</taxon>
        <taxon>Streptophyta</taxon>
        <taxon>Embryophyta</taxon>
        <taxon>Tracheophyta</taxon>
        <taxon>Spermatophyta</taxon>
        <taxon>Magnoliopsida</taxon>
        <taxon>Liliopsida</taxon>
        <taxon>Poales</taxon>
        <taxon>Poaceae</taxon>
        <taxon>PACMAD clade</taxon>
        <taxon>Chloridoideae</taxon>
        <taxon>Eragrostideae</taxon>
        <taxon>Eragrostidinae</taxon>
        <taxon>Eragrostis</taxon>
    </lineage>
</organism>
<dbReference type="AlphaFoldDB" id="A0A5J9TK66"/>
<dbReference type="PANTHER" id="PTHR31495:SF4">
    <property type="entry name" value="OS06G0254600 PROTEIN"/>
    <property type="match status" value="1"/>
</dbReference>
<dbReference type="GO" id="GO:0005509">
    <property type="term" value="F:calcium ion binding"/>
    <property type="evidence" value="ECO:0007669"/>
    <property type="project" value="InterPro"/>
</dbReference>
<evidence type="ECO:0000313" key="5">
    <source>
        <dbReference type="Proteomes" id="UP000324897"/>
    </source>
</evidence>
<evidence type="ECO:0000313" key="4">
    <source>
        <dbReference type="EMBL" id="TVU11813.1"/>
    </source>
</evidence>
<feature type="chain" id="PRO_5023910531" description="EF-hand domain-containing protein" evidence="2">
    <location>
        <begin position="23"/>
        <end position="214"/>
    </location>
</feature>
<dbReference type="PROSITE" id="PS50222">
    <property type="entry name" value="EF_HAND_2"/>
    <property type="match status" value="1"/>
</dbReference>
<dbReference type="PANTHER" id="PTHR31495">
    <property type="entry name" value="PEROXYGENASE 3-RELATED"/>
    <property type="match status" value="1"/>
</dbReference>
<comment type="similarity">
    <text evidence="1">Belongs to the caleosin family.</text>
</comment>
<dbReference type="InterPro" id="IPR007736">
    <property type="entry name" value="Caleosin-related"/>
</dbReference>